<dbReference type="InterPro" id="IPR002645">
    <property type="entry name" value="STAS_dom"/>
</dbReference>
<evidence type="ECO:0000259" key="1">
    <source>
        <dbReference type="PROSITE" id="PS50801"/>
    </source>
</evidence>
<gene>
    <name evidence="2" type="ORF">NJB1907Z4_C09710</name>
</gene>
<name>A0A9N7LMB2_9MYCO</name>
<dbReference type="CDD" id="cd07043">
    <property type="entry name" value="STAS_anti-anti-sigma_factors"/>
    <property type="match status" value="1"/>
</dbReference>
<proteinExistence type="predicted"/>
<dbReference type="SUPFAM" id="SSF52091">
    <property type="entry name" value="SpoIIaa-like"/>
    <property type="match status" value="1"/>
</dbReference>
<dbReference type="Proteomes" id="UP001058626">
    <property type="component" value="Chromosome"/>
</dbReference>
<sequence length="207" mass="22482">MPHEACAPVGKRAAGRRPHIFSKELDATVGLVSFDVQRWETEFDRVRATQRQGEWGPLMGIAITASSFADRQKNGTFECSGAVVRAHCRHLATIVTIRGEIDAVNVDQVTERIQHFIHGTNPVVLDVGDVSHFSPAGISLLAAIDEECHAAGAEWTLVAGPAVVELLGEDMATMFPVAHSVHEALRNLAEANSSRRQLMLSLVRKTA</sequence>
<feature type="domain" description="STAS" evidence="1">
    <location>
        <begin position="94"/>
        <end position="159"/>
    </location>
</feature>
<dbReference type="Gene3D" id="3.30.750.24">
    <property type="entry name" value="STAS domain"/>
    <property type="match status" value="1"/>
</dbReference>
<keyword evidence="3" id="KW-1185">Reference proteome</keyword>
<dbReference type="PROSITE" id="PS50801">
    <property type="entry name" value="STAS"/>
    <property type="match status" value="1"/>
</dbReference>
<dbReference type="EMBL" id="AP026367">
    <property type="protein sequence ID" value="BDN80756.1"/>
    <property type="molecule type" value="Genomic_DNA"/>
</dbReference>
<protein>
    <recommendedName>
        <fullName evidence="1">STAS domain-containing protein</fullName>
    </recommendedName>
</protein>
<evidence type="ECO:0000313" key="2">
    <source>
        <dbReference type="EMBL" id="BDN80756.1"/>
    </source>
</evidence>
<dbReference type="InterPro" id="IPR036513">
    <property type="entry name" value="STAS_dom_sf"/>
</dbReference>
<organism evidence="2 3">
    <name type="scientific">Mycobacterium pseudoshottsii</name>
    <dbReference type="NCBI Taxonomy" id="265949"/>
    <lineage>
        <taxon>Bacteria</taxon>
        <taxon>Bacillati</taxon>
        <taxon>Actinomycetota</taxon>
        <taxon>Actinomycetes</taxon>
        <taxon>Mycobacteriales</taxon>
        <taxon>Mycobacteriaceae</taxon>
        <taxon>Mycobacterium</taxon>
        <taxon>Mycobacterium ulcerans group</taxon>
    </lineage>
</organism>
<reference evidence="2" key="1">
    <citation type="submission" date="2022-06" db="EMBL/GenBank/DDBJ databases">
        <title>Complete genome sequence of Mycobacterium pseudoshottsii NJB1907-Z4.</title>
        <authorList>
            <person name="Komine T."/>
            <person name="Fukano H."/>
            <person name="Wada S."/>
        </authorList>
    </citation>
    <scope>NUCLEOTIDE SEQUENCE</scope>
    <source>
        <strain evidence="2">NJB1907-Z4</strain>
    </source>
</reference>
<dbReference type="AlphaFoldDB" id="A0A9N7LMB2"/>
<dbReference type="Pfam" id="PF01740">
    <property type="entry name" value="STAS"/>
    <property type="match status" value="1"/>
</dbReference>
<evidence type="ECO:0000313" key="3">
    <source>
        <dbReference type="Proteomes" id="UP001058626"/>
    </source>
</evidence>
<accession>A0A9N7LMB2</accession>